<sequence>MTSTRPLPAIVFYDDNTEIQCPYTFCGRPLEVKTSRLRRPRTKEADHPALAELNRALDAMLISTSNSDVLPASQNVAPNTNGWRLTQGAMGILPRAKTRARPAGDPHYGGGVTSGGKVKRARKTRAPAPAVHTQNAPETSTPSLPATPLPQTSTTTTAYVAPSAPVIQDHLPTPSHMYPGSGAPLFYPPIAPYYYPYAMYPGYPPPHPPQY</sequence>
<organism evidence="2 3">
    <name type="scientific">Favolaschia claudopus</name>
    <dbReference type="NCBI Taxonomy" id="2862362"/>
    <lineage>
        <taxon>Eukaryota</taxon>
        <taxon>Fungi</taxon>
        <taxon>Dikarya</taxon>
        <taxon>Basidiomycota</taxon>
        <taxon>Agaricomycotina</taxon>
        <taxon>Agaricomycetes</taxon>
        <taxon>Agaricomycetidae</taxon>
        <taxon>Agaricales</taxon>
        <taxon>Marasmiineae</taxon>
        <taxon>Mycenaceae</taxon>
        <taxon>Favolaschia</taxon>
    </lineage>
</organism>
<name>A0AAV9ZNU8_9AGAR</name>
<protein>
    <submittedName>
        <fullName evidence="2">Uncharacterized protein</fullName>
    </submittedName>
</protein>
<dbReference type="Proteomes" id="UP001362999">
    <property type="component" value="Unassembled WGS sequence"/>
</dbReference>
<evidence type="ECO:0000313" key="3">
    <source>
        <dbReference type="Proteomes" id="UP001362999"/>
    </source>
</evidence>
<dbReference type="EMBL" id="JAWWNJ010000127">
    <property type="protein sequence ID" value="KAK6987888.1"/>
    <property type="molecule type" value="Genomic_DNA"/>
</dbReference>
<dbReference type="AlphaFoldDB" id="A0AAV9ZNU8"/>
<keyword evidence="3" id="KW-1185">Reference proteome</keyword>
<comment type="caution">
    <text evidence="2">The sequence shown here is derived from an EMBL/GenBank/DDBJ whole genome shotgun (WGS) entry which is preliminary data.</text>
</comment>
<evidence type="ECO:0000256" key="1">
    <source>
        <dbReference type="SAM" id="MobiDB-lite"/>
    </source>
</evidence>
<accession>A0AAV9ZNU8</accession>
<gene>
    <name evidence="2" type="ORF">R3P38DRAFT_3445712</name>
</gene>
<proteinExistence type="predicted"/>
<feature type="region of interest" description="Disordered" evidence="1">
    <location>
        <begin position="99"/>
        <end position="153"/>
    </location>
</feature>
<reference evidence="2 3" key="1">
    <citation type="journal article" date="2024" name="J Genomics">
        <title>Draft genome sequencing and assembly of Favolaschia claudopus CIRM-BRFM 2984 isolated from oak limbs.</title>
        <authorList>
            <person name="Navarro D."/>
            <person name="Drula E."/>
            <person name="Chaduli D."/>
            <person name="Cazenave R."/>
            <person name="Ahrendt S."/>
            <person name="Wang J."/>
            <person name="Lipzen A."/>
            <person name="Daum C."/>
            <person name="Barry K."/>
            <person name="Grigoriev I.V."/>
            <person name="Favel A."/>
            <person name="Rosso M.N."/>
            <person name="Martin F."/>
        </authorList>
    </citation>
    <scope>NUCLEOTIDE SEQUENCE [LARGE SCALE GENOMIC DNA]</scope>
    <source>
        <strain evidence="2 3">CIRM-BRFM 2984</strain>
    </source>
</reference>
<feature type="compositionally biased region" description="Low complexity" evidence="1">
    <location>
        <begin position="126"/>
        <end position="153"/>
    </location>
</feature>
<evidence type="ECO:0000313" key="2">
    <source>
        <dbReference type="EMBL" id="KAK6987888.1"/>
    </source>
</evidence>